<evidence type="ECO:0000313" key="2">
    <source>
        <dbReference type="Proteomes" id="UP000250275"/>
    </source>
</evidence>
<dbReference type="Proteomes" id="UP000250275">
    <property type="component" value="Unassembled WGS sequence"/>
</dbReference>
<reference evidence="1 2" key="1">
    <citation type="submission" date="2015-07" db="EMBL/GenBank/DDBJ databases">
        <title>The genome of Eufriesea mexicana.</title>
        <authorList>
            <person name="Pan H."/>
            <person name="Kapheim K."/>
        </authorList>
    </citation>
    <scope>NUCLEOTIDE SEQUENCE [LARGE SCALE GENOMIC DNA]</scope>
    <source>
        <strain evidence="1">0111107269</strain>
        <tissue evidence="1">Whole body</tissue>
    </source>
</reference>
<proteinExistence type="predicted"/>
<evidence type="ECO:0000313" key="1">
    <source>
        <dbReference type="EMBL" id="OAD59708.1"/>
    </source>
</evidence>
<dbReference type="EMBL" id="KQ760631">
    <property type="protein sequence ID" value="OAD59708.1"/>
    <property type="molecule type" value="Genomic_DNA"/>
</dbReference>
<gene>
    <name evidence="1" type="ORF">WN48_08877</name>
</gene>
<accession>A0A310SRN8</accession>
<dbReference type="AlphaFoldDB" id="A0A310SRN8"/>
<organism evidence="1 2">
    <name type="scientific">Eufriesea mexicana</name>
    <dbReference type="NCBI Taxonomy" id="516756"/>
    <lineage>
        <taxon>Eukaryota</taxon>
        <taxon>Metazoa</taxon>
        <taxon>Ecdysozoa</taxon>
        <taxon>Arthropoda</taxon>
        <taxon>Hexapoda</taxon>
        <taxon>Insecta</taxon>
        <taxon>Pterygota</taxon>
        <taxon>Neoptera</taxon>
        <taxon>Endopterygota</taxon>
        <taxon>Hymenoptera</taxon>
        <taxon>Apocrita</taxon>
        <taxon>Aculeata</taxon>
        <taxon>Apoidea</taxon>
        <taxon>Anthophila</taxon>
        <taxon>Apidae</taxon>
        <taxon>Eufriesea</taxon>
    </lineage>
</organism>
<keyword evidence="2" id="KW-1185">Reference proteome</keyword>
<name>A0A310SRN8_9HYME</name>
<protein>
    <submittedName>
        <fullName evidence="1">Uncharacterized protein</fullName>
    </submittedName>
</protein>
<sequence length="60" mass="6517">MNTKTARTQGKTVSASLLLLYGQQPEIKSVTSTSSFSDISSSMLFIIPLDALGYVLDVKY</sequence>